<protein>
    <submittedName>
        <fullName evidence="5">Allophanate hydrolase subunit 1</fullName>
    </submittedName>
</protein>
<evidence type="ECO:0000256" key="3">
    <source>
        <dbReference type="ARBA" id="ARBA00022840"/>
    </source>
</evidence>
<dbReference type="GO" id="GO:0005524">
    <property type="term" value="F:ATP binding"/>
    <property type="evidence" value="ECO:0007669"/>
    <property type="project" value="UniProtKB-KW"/>
</dbReference>
<keyword evidence="3" id="KW-0067">ATP-binding</keyword>
<gene>
    <name evidence="5" type="ORF">CWI81_04605</name>
</gene>
<dbReference type="SMART" id="SM00796">
    <property type="entry name" value="AHS1"/>
    <property type="match status" value="1"/>
</dbReference>
<dbReference type="GO" id="GO:0016787">
    <property type="term" value="F:hydrolase activity"/>
    <property type="evidence" value="ECO:0007669"/>
    <property type="project" value="UniProtKB-KW"/>
</dbReference>
<dbReference type="PANTHER" id="PTHR34698">
    <property type="entry name" value="5-OXOPROLINASE SUBUNIT B"/>
    <property type="match status" value="1"/>
</dbReference>
<evidence type="ECO:0000313" key="6">
    <source>
        <dbReference type="Proteomes" id="UP000287908"/>
    </source>
</evidence>
<dbReference type="EMBL" id="PIQF01000001">
    <property type="protein sequence ID" value="RUO77763.1"/>
    <property type="molecule type" value="Genomic_DNA"/>
</dbReference>
<name>A0A432ZIL9_9GAMM</name>
<dbReference type="InterPro" id="IPR003833">
    <property type="entry name" value="CT_C_D"/>
</dbReference>
<dbReference type="SUPFAM" id="SSF50891">
    <property type="entry name" value="Cyclophilin-like"/>
    <property type="match status" value="1"/>
</dbReference>
<comment type="caution">
    <text evidence="5">The sequence shown here is derived from an EMBL/GenBank/DDBJ whole genome shotgun (WGS) entry which is preliminary data.</text>
</comment>
<reference evidence="5 6" key="1">
    <citation type="journal article" date="2011" name="Front. Microbiol.">
        <title>Genomic signatures of strain selection and enhancement in Bacillus atrophaeus var. globigii, a historical biowarfare simulant.</title>
        <authorList>
            <person name="Gibbons H.S."/>
            <person name="Broomall S.M."/>
            <person name="McNew L.A."/>
            <person name="Daligault H."/>
            <person name="Chapman C."/>
            <person name="Bruce D."/>
            <person name="Karavis M."/>
            <person name="Krepps M."/>
            <person name="McGregor P.A."/>
            <person name="Hong C."/>
            <person name="Park K.H."/>
            <person name="Akmal A."/>
            <person name="Feldman A."/>
            <person name="Lin J.S."/>
            <person name="Chang W.E."/>
            <person name="Higgs B.W."/>
            <person name="Demirev P."/>
            <person name="Lindquist J."/>
            <person name="Liem A."/>
            <person name="Fochler E."/>
            <person name="Read T.D."/>
            <person name="Tapia R."/>
            <person name="Johnson S."/>
            <person name="Bishop-Lilly K.A."/>
            <person name="Detter C."/>
            <person name="Han C."/>
            <person name="Sozhamannan S."/>
            <person name="Rosenzweig C.N."/>
            <person name="Skowronski E.W."/>
        </authorList>
    </citation>
    <scope>NUCLEOTIDE SEQUENCE [LARGE SCALE GENOMIC DNA]</scope>
    <source>
        <strain evidence="5 6">CL-SP19</strain>
    </source>
</reference>
<keyword evidence="1" id="KW-0547">Nucleotide-binding</keyword>
<dbReference type="Gene3D" id="2.40.100.10">
    <property type="entry name" value="Cyclophilin-like"/>
    <property type="match status" value="1"/>
</dbReference>
<evidence type="ECO:0000256" key="2">
    <source>
        <dbReference type="ARBA" id="ARBA00022801"/>
    </source>
</evidence>
<dbReference type="NCBIfam" id="TIGR00370">
    <property type="entry name" value="5-oxoprolinase subunit PxpB"/>
    <property type="match status" value="1"/>
</dbReference>
<dbReference type="PANTHER" id="PTHR34698:SF2">
    <property type="entry name" value="5-OXOPROLINASE SUBUNIT B"/>
    <property type="match status" value="1"/>
</dbReference>
<keyword evidence="2 5" id="KW-0378">Hydrolase</keyword>
<dbReference type="OrthoDB" id="9778567at2"/>
<dbReference type="Proteomes" id="UP000287908">
    <property type="component" value="Unassembled WGS sequence"/>
</dbReference>
<dbReference type="AlphaFoldDB" id="A0A432ZIL9"/>
<accession>A0A432ZIL9</accession>
<keyword evidence="6" id="KW-1185">Reference proteome</keyword>
<evidence type="ECO:0000313" key="5">
    <source>
        <dbReference type="EMBL" id="RUO77763.1"/>
    </source>
</evidence>
<dbReference type="RefSeq" id="WP_126784044.1">
    <property type="nucleotide sequence ID" value="NZ_PIQF01000001.1"/>
</dbReference>
<dbReference type="SUPFAM" id="SSF160467">
    <property type="entry name" value="PH0987 N-terminal domain-like"/>
    <property type="match status" value="1"/>
</dbReference>
<dbReference type="Pfam" id="PF02682">
    <property type="entry name" value="CT_C_D"/>
    <property type="match status" value="1"/>
</dbReference>
<evidence type="ECO:0000259" key="4">
    <source>
        <dbReference type="SMART" id="SM00796"/>
    </source>
</evidence>
<dbReference type="InterPro" id="IPR029000">
    <property type="entry name" value="Cyclophilin-like_dom_sf"/>
</dbReference>
<organism evidence="5 6">
    <name type="scientific">Idiomarina seosinensis</name>
    <dbReference type="NCBI Taxonomy" id="281739"/>
    <lineage>
        <taxon>Bacteria</taxon>
        <taxon>Pseudomonadati</taxon>
        <taxon>Pseudomonadota</taxon>
        <taxon>Gammaproteobacteria</taxon>
        <taxon>Alteromonadales</taxon>
        <taxon>Idiomarinaceae</taxon>
        <taxon>Idiomarina</taxon>
    </lineage>
</organism>
<dbReference type="Gene3D" id="3.30.1360.40">
    <property type="match status" value="1"/>
</dbReference>
<proteinExistence type="predicted"/>
<dbReference type="InterPro" id="IPR010016">
    <property type="entry name" value="PxpB"/>
</dbReference>
<feature type="domain" description="Carboxyltransferase" evidence="4">
    <location>
        <begin position="8"/>
        <end position="209"/>
    </location>
</feature>
<evidence type="ECO:0000256" key="1">
    <source>
        <dbReference type="ARBA" id="ARBA00022741"/>
    </source>
</evidence>
<sequence>MREMNDFPKLLNAGADALIVCFSESISERDNQQVIALQQSLAESDLPIFDLVPAYSSLMVYYDVTRITEQPLREALQPYIADSQLTKGQEQGQLHTIDVYYGDEVGPDLTRVMERHELSQEEVVRQHTESPFRVYALGFAPGFAYMGTLPEPLVMPRLERPRERIPAGSVAIAEQQTSIYPLQSPGGWNIIGRTAQSLYQPQNGIISSLNVGDSVQFRAISKQQFVDSGGDLEGFDD</sequence>